<dbReference type="Proteomes" id="UP001597497">
    <property type="component" value="Unassembled WGS sequence"/>
</dbReference>
<keyword evidence="1" id="KW-0472">Membrane</keyword>
<evidence type="ECO:0000313" key="4">
    <source>
        <dbReference type="Proteomes" id="UP001597497"/>
    </source>
</evidence>
<dbReference type="InterPro" id="IPR012495">
    <property type="entry name" value="TadE-like_dom"/>
</dbReference>
<comment type="caution">
    <text evidence="3">The sequence shown here is derived from an EMBL/GenBank/DDBJ whole genome shotgun (WGS) entry which is preliminary data.</text>
</comment>
<feature type="domain" description="TadE-like" evidence="2">
    <location>
        <begin position="11"/>
        <end position="51"/>
    </location>
</feature>
<accession>A0ABW5RE84</accession>
<proteinExistence type="predicted"/>
<protein>
    <submittedName>
        <fullName evidence="3">TadE/TadG family type IV pilus assembly protein</fullName>
    </submittedName>
</protein>
<keyword evidence="1" id="KW-1133">Transmembrane helix</keyword>
<evidence type="ECO:0000256" key="1">
    <source>
        <dbReference type="SAM" id="Phobius"/>
    </source>
</evidence>
<evidence type="ECO:0000313" key="3">
    <source>
        <dbReference type="EMBL" id="MFD2673055.1"/>
    </source>
</evidence>
<organism evidence="3 4">
    <name type="scientific">Marinicrinis sediminis</name>
    <dbReference type="NCBI Taxonomy" id="1652465"/>
    <lineage>
        <taxon>Bacteria</taxon>
        <taxon>Bacillati</taxon>
        <taxon>Bacillota</taxon>
        <taxon>Bacilli</taxon>
        <taxon>Bacillales</taxon>
        <taxon>Paenibacillaceae</taxon>
    </lineage>
</organism>
<keyword evidence="1" id="KW-0812">Transmembrane</keyword>
<dbReference type="RefSeq" id="WP_379930611.1">
    <property type="nucleotide sequence ID" value="NZ_JBHUMM010000043.1"/>
</dbReference>
<keyword evidence="4" id="KW-1185">Reference proteome</keyword>
<reference evidence="4" key="1">
    <citation type="journal article" date="2019" name="Int. J. Syst. Evol. Microbiol.">
        <title>The Global Catalogue of Microorganisms (GCM) 10K type strain sequencing project: providing services to taxonomists for standard genome sequencing and annotation.</title>
        <authorList>
            <consortium name="The Broad Institute Genomics Platform"/>
            <consortium name="The Broad Institute Genome Sequencing Center for Infectious Disease"/>
            <person name="Wu L."/>
            <person name="Ma J."/>
        </authorList>
    </citation>
    <scope>NUCLEOTIDE SEQUENCE [LARGE SCALE GENOMIC DNA]</scope>
    <source>
        <strain evidence="4">KCTC 33676</strain>
    </source>
</reference>
<feature type="transmembrane region" description="Helical" evidence="1">
    <location>
        <begin position="12"/>
        <end position="35"/>
    </location>
</feature>
<sequence>MKRTFWKREEGGITLEAAIVLPFLMMFVLAMISMIRIQSAHMALQTAVSETTKVISTHMYPVKLLYDQGMNTGIGQAITGAREQLQTASEFTDAYAGLLPDPLPQMLDAFSKEIGSQGGKMIDQAKMAAMKPILAVFAEDVEMDSERLQVTEVTLPNLQQPGQAYFGVEASYVVKLPIPFYEKELTITKRAKERVWIGEP</sequence>
<dbReference type="Pfam" id="PF07811">
    <property type="entry name" value="TadE"/>
    <property type="match status" value="1"/>
</dbReference>
<gene>
    <name evidence="3" type="ORF">ACFSUC_15905</name>
</gene>
<evidence type="ECO:0000259" key="2">
    <source>
        <dbReference type="Pfam" id="PF07811"/>
    </source>
</evidence>
<name>A0ABW5RE84_9BACL</name>
<dbReference type="EMBL" id="JBHUMM010000043">
    <property type="protein sequence ID" value="MFD2673055.1"/>
    <property type="molecule type" value="Genomic_DNA"/>
</dbReference>